<evidence type="ECO:0000313" key="4">
    <source>
        <dbReference type="Proteomes" id="UP000292120"/>
    </source>
</evidence>
<organism evidence="3 4">
    <name type="scientific">Aquabacterium lacunae</name>
    <dbReference type="NCBI Taxonomy" id="2528630"/>
    <lineage>
        <taxon>Bacteria</taxon>
        <taxon>Pseudomonadati</taxon>
        <taxon>Pseudomonadota</taxon>
        <taxon>Betaproteobacteria</taxon>
        <taxon>Burkholderiales</taxon>
        <taxon>Aquabacterium</taxon>
    </lineage>
</organism>
<keyword evidence="1" id="KW-0472">Membrane</keyword>
<dbReference type="Proteomes" id="UP000292120">
    <property type="component" value="Unassembled WGS sequence"/>
</dbReference>
<evidence type="ECO:0000259" key="2">
    <source>
        <dbReference type="Pfam" id="PF13239"/>
    </source>
</evidence>
<dbReference type="Pfam" id="PF13239">
    <property type="entry name" value="2TM"/>
    <property type="match status" value="1"/>
</dbReference>
<feature type="domain" description="2TM" evidence="2">
    <location>
        <begin position="8"/>
        <end position="54"/>
    </location>
</feature>
<dbReference type="AlphaFoldDB" id="A0A4Q9GWR4"/>
<dbReference type="EMBL" id="SIXI01000005">
    <property type="protein sequence ID" value="TBO29204.1"/>
    <property type="molecule type" value="Genomic_DNA"/>
</dbReference>
<keyword evidence="4" id="KW-1185">Reference proteome</keyword>
<name>A0A4Q9GWR4_9BURK</name>
<evidence type="ECO:0000313" key="3">
    <source>
        <dbReference type="EMBL" id="TBO29204.1"/>
    </source>
</evidence>
<sequence>MSGSLLQTSFVIHAVVFTAVNAGLMALNQKYSPGTDWAPIVAWGWGIGLAAHGAVWAIWGRRK</sequence>
<comment type="caution">
    <text evidence="3">The sequence shown here is derived from an EMBL/GenBank/DDBJ whole genome shotgun (WGS) entry which is preliminary data.</text>
</comment>
<feature type="transmembrane region" description="Helical" evidence="1">
    <location>
        <begin position="38"/>
        <end position="59"/>
    </location>
</feature>
<gene>
    <name evidence="3" type="ORF">EYS42_12385</name>
</gene>
<evidence type="ECO:0000256" key="1">
    <source>
        <dbReference type="SAM" id="Phobius"/>
    </source>
</evidence>
<reference evidence="3 4" key="1">
    <citation type="submission" date="2019-02" db="EMBL/GenBank/DDBJ databases">
        <title>Aquabacterium sp. strain KMB7.</title>
        <authorList>
            <person name="Chen W.-M."/>
        </authorList>
    </citation>
    <scope>NUCLEOTIDE SEQUENCE [LARGE SCALE GENOMIC DNA]</scope>
    <source>
        <strain evidence="3 4">KMB7</strain>
    </source>
</reference>
<accession>A0A4Q9GWR4</accession>
<keyword evidence="1" id="KW-1133">Transmembrane helix</keyword>
<dbReference type="RefSeq" id="WP_130968500.1">
    <property type="nucleotide sequence ID" value="NZ_SIXI01000005.1"/>
</dbReference>
<dbReference type="InterPro" id="IPR025698">
    <property type="entry name" value="2TM_dom"/>
</dbReference>
<dbReference type="OrthoDB" id="21915at2"/>
<keyword evidence="1" id="KW-0812">Transmembrane</keyword>
<protein>
    <submittedName>
        <fullName evidence="3">2TM domain-containing protein</fullName>
    </submittedName>
</protein>
<proteinExistence type="predicted"/>